<accession>A0A0C3AWP5</accession>
<reference evidence="3" key="2">
    <citation type="submission" date="2015-01" db="EMBL/GenBank/DDBJ databases">
        <title>Evolutionary Origins and Diversification of the Mycorrhizal Mutualists.</title>
        <authorList>
            <consortium name="DOE Joint Genome Institute"/>
            <consortium name="Mycorrhizal Genomics Consortium"/>
            <person name="Kohler A."/>
            <person name="Kuo A."/>
            <person name="Nagy L.G."/>
            <person name="Floudas D."/>
            <person name="Copeland A."/>
            <person name="Barry K.W."/>
            <person name="Cichocki N."/>
            <person name="Veneault-Fourrey C."/>
            <person name="LaButti K."/>
            <person name="Lindquist E.A."/>
            <person name="Lipzen A."/>
            <person name="Lundell T."/>
            <person name="Morin E."/>
            <person name="Murat C."/>
            <person name="Riley R."/>
            <person name="Ohm R."/>
            <person name="Sun H."/>
            <person name="Tunlid A."/>
            <person name="Henrissat B."/>
            <person name="Grigoriev I.V."/>
            <person name="Hibbett D.S."/>
            <person name="Martin F."/>
        </authorList>
    </citation>
    <scope>NUCLEOTIDE SEQUENCE [LARGE SCALE GENOMIC DNA]</scope>
    <source>
        <strain evidence="3">MAFF 305830</strain>
    </source>
</reference>
<sequence>MVVRLPPEIWAIIMTMAAANSICAYEKCAYSNFKDLQRILAWDSHDATWNTLRLVSHTFKVLAGRFPHRTLWAHMESIPNNIVSIQLDSSHPSIRRLLDGTMDNCEQLVALVIDYHDIVLRRSGSTALFRGICSFPNLHKLTLSDLAPINGTLIWSCLNAACPSLTFLHLSSRYPQETQGEAVIFERLEILVVRSRFSASGLEFPSLRHAILEELSLNNILQVTQSRKLESFYLENLSDTVQFDWKLVPNLCLLGIPYSHLSIINSCPKGHPVSKLHISRVRYRGEVRSIGNLATETPIPQGWLSLFRSQIKIIPDDEDRYCVGNFSDIRQEIGIKLDPPKRQVQKGIGYIWSFVPFRNQISSVIEYAELTKMIVFSVFALIFGILFLNWRSR</sequence>
<dbReference type="InterPro" id="IPR032675">
    <property type="entry name" value="LRR_dom_sf"/>
</dbReference>
<evidence type="ECO:0000313" key="2">
    <source>
        <dbReference type="EMBL" id="KIM24409.1"/>
    </source>
</evidence>
<keyword evidence="1" id="KW-0472">Membrane</keyword>
<dbReference type="EMBL" id="KN824324">
    <property type="protein sequence ID" value="KIM24409.1"/>
    <property type="molecule type" value="Genomic_DNA"/>
</dbReference>
<keyword evidence="1" id="KW-1133">Transmembrane helix</keyword>
<organism evidence="2 3">
    <name type="scientific">Serendipita vermifera MAFF 305830</name>
    <dbReference type="NCBI Taxonomy" id="933852"/>
    <lineage>
        <taxon>Eukaryota</taxon>
        <taxon>Fungi</taxon>
        <taxon>Dikarya</taxon>
        <taxon>Basidiomycota</taxon>
        <taxon>Agaricomycotina</taxon>
        <taxon>Agaricomycetes</taxon>
        <taxon>Sebacinales</taxon>
        <taxon>Serendipitaceae</taxon>
        <taxon>Serendipita</taxon>
    </lineage>
</organism>
<name>A0A0C3AWP5_SERVB</name>
<evidence type="ECO:0000313" key="3">
    <source>
        <dbReference type="Proteomes" id="UP000054097"/>
    </source>
</evidence>
<dbReference type="SUPFAM" id="SSF52058">
    <property type="entry name" value="L domain-like"/>
    <property type="match status" value="1"/>
</dbReference>
<dbReference type="Gene3D" id="3.80.10.10">
    <property type="entry name" value="Ribonuclease Inhibitor"/>
    <property type="match status" value="1"/>
</dbReference>
<keyword evidence="3" id="KW-1185">Reference proteome</keyword>
<feature type="transmembrane region" description="Helical" evidence="1">
    <location>
        <begin position="370"/>
        <end position="390"/>
    </location>
</feature>
<protein>
    <submittedName>
        <fullName evidence="2">Uncharacterized protein</fullName>
    </submittedName>
</protein>
<dbReference type="HOGENOM" id="CLU_702415_0_0_1"/>
<dbReference type="AlphaFoldDB" id="A0A0C3AWP5"/>
<evidence type="ECO:0000256" key="1">
    <source>
        <dbReference type="SAM" id="Phobius"/>
    </source>
</evidence>
<gene>
    <name evidence="2" type="ORF">M408DRAFT_11008</name>
</gene>
<reference evidence="2 3" key="1">
    <citation type="submission" date="2014-04" db="EMBL/GenBank/DDBJ databases">
        <authorList>
            <consortium name="DOE Joint Genome Institute"/>
            <person name="Kuo A."/>
            <person name="Zuccaro A."/>
            <person name="Kohler A."/>
            <person name="Nagy L.G."/>
            <person name="Floudas D."/>
            <person name="Copeland A."/>
            <person name="Barry K.W."/>
            <person name="Cichocki N."/>
            <person name="Veneault-Fourrey C."/>
            <person name="LaButti K."/>
            <person name="Lindquist E.A."/>
            <person name="Lipzen A."/>
            <person name="Lundell T."/>
            <person name="Morin E."/>
            <person name="Murat C."/>
            <person name="Sun H."/>
            <person name="Tunlid A."/>
            <person name="Henrissat B."/>
            <person name="Grigoriev I.V."/>
            <person name="Hibbett D.S."/>
            <person name="Martin F."/>
            <person name="Nordberg H.P."/>
            <person name="Cantor M.N."/>
            <person name="Hua S.X."/>
        </authorList>
    </citation>
    <scope>NUCLEOTIDE SEQUENCE [LARGE SCALE GENOMIC DNA]</scope>
    <source>
        <strain evidence="2 3">MAFF 305830</strain>
    </source>
</reference>
<proteinExistence type="predicted"/>
<dbReference type="Proteomes" id="UP000054097">
    <property type="component" value="Unassembled WGS sequence"/>
</dbReference>
<keyword evidence="1" id="KW-0812">Transmembrane</keyword>